<keyword evidence="1" id="KW-0812">Transmembrane</keyword>
<proteinExistence type="predicted"/>
<dbReference type="EMBL" id="RHHB01000005">
    <property type="protein sequence ID" value="RNB51075.1"/>
    <property type="molecule type" value="Genomic_DNA"/>
</dbReference>
<reference evidence="2 3" key="1">
    <citation type="submission" date="2018-10" db="EMBL/GenBank/DDBJ databases">
        <title>Isolation, diversity and antibacterial activity of antinobacteria from the wheat rhizosphere soil.</title>
        <authorList>
            <person name="Sun T."/>
        </authorList>
    </citation>
    <scope>NUCLEOTIDE SEQUENCE [LARGE SCALE GENOMIC DNA]</scope>
    <source>
        <strain evidence="2 3">SJ-23</strain>
    </source>
</reference>
<dbReference type="AlphaFoldDB" id="A0A3M8AKU4"/>
<organism evidence="2 3">
    <name type="scientific">Agromyces tardus</name>
    <dbReference type="NCBI Taxonomy" id="2583849"/>
    <lineage>
        <taxon>Bacteria</taxon>
        <taxon>Bacillati</taxon>
        <taxon>Actinomycetota</taxon>
        <taxon>Actinomycetes</taxon>
        <taxon>Micrococcales</taxon>
        <taxon>Microbacteriaceae</taxon>
        <taxon>Agromyces</taxon>
    </lineage>
</organism>
<dbReference type="Proteomes" id="UP000275048">
    <property type="component" value="Unassembled WGS sequence"/>
</dbReference>
<protein>
    <submittedName>
        <fullName evidence="2">Flp family type IVb pilin</fullName>
    </submittedName>
</protein>
<evidence type="ECO:0000256" key="1">
    <source>
        <dbReference type="SAM" id="Phobius"/>
    </source>
</evidence>
<name>A0A3M8AKU4_9MICO</name>
<dbReference type="RefSeq" id="WP_122935988.1">
    <property type="nucleotide sequence ID" value="NZ_JBHSNT010000008.1"/>
</dbReference>
<dbReference type="Pfam" id="PF04964">
    <property type="entry name" value="Flp_Fap"/>
    <property type="match status" value="1"/>
</dbReference>
<keyword evidence="1" id="KW-1133">Transmembrane helix</keyword>
<feature type="transmembrane region" description="Helical" evidence="1">
    <location>
        <begin position="26"/>
        <end position="50"/>
    </location>
</feature>
<keyword evidence="3" id="KW-1185">Reference proteome</keyword>
<evidence type="ECO:0000313" key="2">
    <source>
        <dbReference type="EMBL" id="RNB51075.1"/>
    </source>
</evidence>
<comment type="caution">
    <text evidence="2">The sequence shown here is derived from an EMBL/GenBank/DDBJ whole genome shotgun (WGS) entry which is preliminary data.</text>
</comment>
<keyword evidence="1" id="KW-0472">Membrane</keyword>
<sequence length="59" mass="5963">MLKLITGAQARLNSLRVDEDGNAAEYGLIIALIAVVIIGGLTALGVALAANFNQIAGAL</sequence>
<evidence type="ECO:0000313" key="3">
    <source>
        <dbReference type="Proteomes" id="UP000275048"/>
    </source>
</evidence>
<gene>
    <name evidence="2" type="ORF">EDM22_05110</name>
</gene>
<dbReference type="InterPro" id="IPR007047">
    <property type="entry name" value="Flp_Fap"/>
</dbReference>
<accession>A0A3M8AKU4</accession>